<dbReference type="GO" id="GO:0006352">
    <property type="term" value="P:DNA-templated transcription initiation"/>
    <property type="evidence" value="ECO:0007669"/>
    <property type="project" value="InterPro"/>
</dbReference>
<keyword evidence="3" id="KW-0804">Transcription</keyword>
<dbReference type="GO" id="GO:0003677">
    <property type="term" value="F:DNA binding"/>
    <property type="evidence" value="ECO:0007669"/>
    <property type="project" value="UniProtKB-KW"/>
</dbReference>
<dbReference type="EMBL" id="VSWD01000013">
    <property type="protein sequence ID" value="KAK3083924.1"/>
    <property type="molecule type" value="Genomic_DNA"/>
</dbReference>
<name>A0AA88XEN9_PINIB</name>
<dbReference type="InterPro" id="IPR000814">
    <property type="entry name" value="TBP"/>
</dbReference>
<comment type="caution">
    <text evidence="4">The sequence shown here is derived from an EMBL/GenBank/DDBJ whole genome shotgun (WGS) entry which is preliminary data.</text>
</comment>
<proteinExistence type="inferred from homology"/>
<keyword evidence="2" id="KW-0238">DNA-binding</keyword>
<protein>
    <recommendedName>
        <fullName evidence="7">TATA-box-binding protein</fullName>
    </recommendedName>
</protein>
<dbReference type="InterPro" id="IPR012295">
    <property type="entry name" value="TBP_dom_sf"/>
</dbReference>
<sequence>MQLTNVVIQGKVDLQVPLKRLATDLINVRYDPSKFSALIWQHRKAGGNCLVFANGYINCNGACRSFQNGIKRLRRYARLLQKLGYCQSLIGIKLVSASASHKLEGIVRLEKIPFDCCYEPELFPAIMFKREGIHFTLHFSGALIISGIKKPRDLDDIVYPVMLELTFSL</sequence>
<reference evidence="4" key="1">
    <citation type="submission" date="2019-08" db="EMBL/GenBank/DDBJ databases">
        <title>The improved chromosome-level genome for the pearl oyster Pinctada fucata martensii using PacBio sequencing and Hi-C.</title>
        <authorList>
            <person name="Zheng Z."/>
        </authorList>
    </citation>
    <scope>NUCLEOTIDE SEQUENCE</scope>
    <source>
        <strain evidence="4">ZZ-2019</strain>
        <tissue evidence="4">Adductor muscle</tissue>
    </source>
</reference>
<evidence type="ECO:0000313" key="4">
    <source>
        <dbReference type="EMBL" id="KAK3083924.1"/>
    </source>
</evidence>
<evidence type="ECO:0000256" key="3">
    <source>
        <dbReference type="ARBA" id="ARBA00023163"/>
    </source>
</evidence>
<dbReference type="PRINTS" id="PR00686">
    <property type="entry name" value="TIFACTORIID"/>
</dbReference>
<keyword evidence="6" id="KW-1185">Reference proteome</keyword>
<dbReference type="Pfam" id="PF00352">
    <property type="entry name" value="TBP"/>
    <property type="match status" value="2"/>
</dbReference>
<evidence type="ECO:0000256" key="2">
    <source>
        <dbReference type="ARBA" id="ARBA00023125"/>
    </source>
</evidence>
<dbReference type="AlphaFoldDB" id="A0AA88XEN9"/>
<comment type="similarity">
    <text evidence="1">Belongs to the TBP family.</text>
</comment>
<accession>A0AA88XEN9</accession>
<evidence type="ECO:0000313" key="6">
    <source>
        <dbReference type="Proteomes" id="UP001186944"/>
    </source>
</evidence>
<dbReference type="PANTHER" id="PTHR10126">
    <property type="entry name" value="TATA-BOX BINDING PROTEIN"/>
    <property type="match status" value="1"/>
</dbReference>
<evidence type="ECO:0008006" key="7">
    <source>
        <dbReference type="Google" id="ProtNLM"/>
    </source>
</evidence>
<dbReference type="SUPFAM" id="SSF55945">
    <property type="entry name" value="TATA-box binding protein-like"/>
    <property type="match status" value="2"/>
</dbReference>
<evidence type="ECO:0000256" key="1">
    <source>
        <dbReference type="ARBA" id="ARBA00005560"/>
    </source>
</evidence>
<evidence type="ECO:0000313" key="5">
    <source>
        <dbReference type="EMBL" id="KAK3105665.1"/>
    </source>
</evidence>
<organism evidence="4 6">
    <name type="scientific">Pinctada imbricata</name>
    <name type="common">Atlantic pearl-oyster</name>
    <name type="synonym">Pinctada martensii</name>
    <dbReference type="NCBI Taxonomy" id="66713"/>
    <lineage>
        <taxon>Eukaryota</taxon>
        <taxon>Metazoa</taxon>
        <taxon>Spiralia</taxon>
        <taxon>Lophotrochozoa</taxon>
        <taxon>Mollusca</taxon>
        <taxon>Bivalvia</taxon>
        <taxon>Autobranchia</taxon>
        <taxon>Pteriomorphia</taxon>
        <taxon>Pterioida</taxon>
        <taxon>Pterioidea</taxon>
        <taxon>Pteriidae</taxon>
        <taxon>Pinctada</taxon>
    </lineage>
</organism>
<dbReference type="Proteomes" id="UP001186944">
    <property type="component" value="Unassembled WGS sequence"/>
</dbReference>
<dbReference type="EMBL" id="VSWD01000003">
    <property type="protein sequence ID" value="KAK3105665.1"/>
    <property type="molecule type" value="Genomic_DNA"/>
</dbReference>
<gene>
    <name evidence="5" type="ORF">FSP39_002956</name>
    <name evidence="4" type="ORF">FSP39_005427</name>
</gene>
<dbReference type="Gene3D" id="3.30.310.10">
    <property type="entry name" value="TATA-Binding Protein"/>
    <property type="match status" value="2"/>
</dbReference>